<dbReference type="Proteomes" id="UP000182761">
    <property type="component" value="Unassembled WGS sequence"/>
</dbReference>
<reference evidence="3 4" key="1">
    <citation type="submission" date="2016-01" db="EMBL/GenBank/DDBJ databases">
        <authorList>
            <person name="McClelland M."/>
            <person name="Jain A."/>
            <person name="Saraogi P."/>
            <person name="Mendelson R."/>
            <person name="Westerman R."/>
            <person name="SanMiguel P."/>
            <person name="Csonka L."/>
        </authorList>
    </citation>
    <scope>NUCLEOTIDE SEQUENCE [LARGE SCALE GENOMIC DNA]</scope>
    <source>
        <strain evidence="3 4">R-53146</strain>
    </source>
</reference>
<keyword evidence="1" id="KW-0812">Transmembrane</keyword>
<feature type="transmembrane region" description="Helical" evidence="1">
    <location>
        <begin position="87"/>
        <end position="106"/>
    </location>
</feature>
<dbReference type="OrthoDB" id="9150437at2"/>
<keyword evidence="1" id="KW-1133">Transmembrane helix</keyword>
<dbReference type="PANTHER" id="PTHR22911">
    <property type="entry name" value="ACYL-MALONYL CONDENSING ENZYME-RELATED"/>
    <property type="match status" value="1"/>
</dbReference>
<feature type="domain" description="EamA" evidence="2">
    <location>
        <begin position="142"/>
        <end position="279"/>
    </location>
</feature>
<sequence>MKLPAIVQLHSIVFIWGFTGVIGKLISLNAIPLVWGRTLVAAFFLFGYLYFSKRKKIKISRKLMFQLLGCGVIVGIHWSLFYSSIKISNISIATSTLSTGTLFVALLEPFFFKRKIKISEIILSLVIIICILFIFNTEMNYWKGILLGIACAFLSALFSVVNGIMHSHESPEIITFYEMTGAFVTLTAFMFLFNDWGSITTIKGWDIVWLLVLGGLLTSFPLVMTMKLMKHITPFTLMLSINLEPVYAILIAYLIWKDSEKMSPIFYVSTSVMIAAICFNGYLKSKNKRS</sequence>
<gene>
    <name evidence="3" type="ORF">Ga0061079_11333</name>
</gene>
<feature type="domain" description="EamA" evidence="2">
    <location>
        <begin position="11"/>
        <end position="135"/>
    </location>
</feature>
<dbReference type="STRING" id="1586267.GCA_001418685_01826"/>
<dbReference type="EMBL" id="FCOR01000013">
    <property type="protein sequence ID" value="CVK16959.1"/>
    <property type="molecule type" value="Genomic_DNA"/>
</dbReference>
<evidence type="ECO:0000313" key="3">
    <source>
        <dbReference type="EMBL" id="CVK16959.1"/>
    </source>
</evidence>
<feature type="transmembrane region" description="Helical" evidence="1">
    <location>
        <begin position="173"/>
        <end position="193"/>
    </location>
</feature>
<dbReference type="PANTHER" id="PTHR22911:SF79">
    <property type="entry name" value="MOBA-LIKE NTP TRANSFERASE DOMAIN-CONTAINING PROTEIN"/>
    <property type="match status" value="1"/>
</dbReference>
<dbReference type="Pfam" id="PF00892">
    <property type="entry name" value="EamA"/>
    <property type="match status" value="2"/>
</dbReference>
<evidence type="ECO:0000259" key="2">
    <source>
        <dbReference type="Pfam" id="PF00892"/>
    </source>
</evidence>
<keyword evidence="1" id="KW-0472">Membrane</keyword>
<feature type="transmembrane region" description="Helical" evidence="1">
    <location>
        <begin position="235"/>
        <end position="256"/>
    </location>
</feature>
<dbReference type="InterPro" id="IPR037185">
    <property type="entry name" value="EmrE-like"/>
</dbReference>
<feature type="transmembrane region" description="Helical" evidence="1">
    <location>
        <begin position="118"/>
        <end position="135"/>
    </location>
</feature>
<dbReference type="InterPro" id="IPR000620">
    <property type="entry name" value="EamA_dom"/>
</dbReference>
<feature type="transmembrane region" description="Helical" evidence="1">
    <location>
        <begin position="205"/>
        <end position="223"/>
    </location>
</feature>
<dbReference type="GO" id="GO:0016020">
    <property type="term" value="C:membrane"/>
    <property type="evidence" value="ECO:0007669"/>
    <property type="project" value="InterPro"/>
</dbReference>
<evidence type="ECO:0000313" key="4">
    <source>
        <dbReference type="Proteomes" id="UP000182761"/>
    </source>
</evidence>
<dbReference type="RefSeq" id="WP_055426136.1">
    <property type="nucleotide sequence ID" value="NZ_FCOR01000013.1"/>
</dbReference>
<feature type="transmembrane region" description="Helical" evidence="1">
    <location>
        <begin position="141"/>
        <end position="161"/>
    </location>
</feature>
<organism evidence="3 4">
    <name type="scientific">Apibacter mensalis</name>
    <dbReference type="NCBI Taxonomy" id="1586267"/>
    <lineage>
        <taxon>Bacteria</taxon>
        <taxon>Pseudomonadati</taxon>
        <taxon>Bacteroidota</taxon>
        <taxon>Flavobacteriia</taxon>
        <taxon>Flavobacteriales</taxon>
        <taxon>Weeksellaceae</taxon>
        <taxon>Apibacter</taxon>
    </lineage>
</organism>
<accession>A0A0X3AP88</accession>
<protein>
    <submittedName>
        <fullName evidence="3">Permease of the drug/metabolite transporter (DMT) superfamily</fullName>
    </submittedName>
</protein>
<dbReference type="AlphaFoldDB" id="A0A0X3AP88"/>
<feature type="transmembrane region" description="Helical" evidence="1">
    <location>
        <begin position="7"/>
        <end position="27"/>
    </location>
</feature>
<feature type="transmembrane region" description="Helical" evidence="1">
    <location>
        <begin position="262"/>
        <end position="283"/>
    </location>
</feature>
<dbReference type="SUPFAM" id="SSF103481">
    <property type="entry name" value="Multidrug resistance efflux transporter EmrE"/>
    <property type="match status" value="2"/>
</dbReference>
<name>A0A0X3AP88_9FLAO</name>
<evidence type="ECO:0000256" key="1">
    <source>
        <dbReference type="SAM" id="Phobius"/>
    </source>
</evidence>
<proteinExistence type="predicted"/>
<feature type="transmembrane region" description="Helical" evidence="1">
    <location>
        <begin position="33"/>
        <end position="51"/>
    </location>
</feature>
<feature type="transmembrane region" description="Helical" evidence="1">
    <location>
        <begin position="63"/>
        <end position="81"/>
    </location>
</feature>
<keyword evidence="4" id="KW-1185">Reference proteome</keyword>